<evidence type="ECO:0000313" key="2">
    <source>
        <dbReference type="EMBL" id="SKA64520.1"/>
    </source>
</evidence>
<dbReference type="PANTHER" id="PTHR37832:SF1">
    <property type="entry name" value="STRESS-RESPONSE A_B BARREL DOMAIN-CONTAINING PROTEIN"/>
    <property type="match status" value="1"/>
</dbReference>
<dbReference type="PROSITE" id="PS51502">
    <property type="entry name" value="S_R_A_B_BARREL"/>
    <property type="match status" value="1"/>
</dbReference>
<organism evidence="2 3">
    <name type="scientific">Desulfobaculum bizertense DSM 18034</name>
    <dbReference type="NCBI Taxonomy" id="1121442"/>
    <lineage>
        <taxon>Bacteria</taxon>
        <taxon>Pseudomonadati</taxon>
        <taxon>Thermodesulfobacteriota</taxon>
        <taxon>Desulfovibrionia</taxon>
        <taxon>Desulfovibrionales</taxon>
        <taxon>Desulfovibrionaceae</taxon>
        <taxon>Desulfobaculum</taxon>
    </lineage>
</organism>
<gene>
    <name evidence="2" type="ORF">SAMN02745702_00339</name>
</gene>
<accession>A0A1T4VHS2</accession>
<evidence type="ECO:0000313" key="3">
    <source>
        <dbReference type="Proteomes" id="UP000189733"/>
    </source>
</evidence>
<sequence length="100" mass="11054">MLKHIVLWKLKDEAAGASKAENAVEMKKRLDALVGVVPGPVEFEVGINIDPEGGVSDIALYSVFESREALKAYAVHPKHVEAGVFIKQVAEERRCVDYEF</sequence>
<dbReference type="Proteomes" id="UP000189733">
    <property type="component" value="Unassembled WGS sequence"/>
</dbReference>
<keyword evidence="3" id="KW-1185">Reference proteome</keyword>
<proteinExistence type="predicted"/>
<dbReference type="InterPro" id="IPR013097">
    <property type="entry name" value="Dabb"/>
</dbReference>
<dbReference type="SUPFAM" id="SSF54909">
    <property type="entry name" value="Dimeric alpha+beta barrel"/>
    <property type="match status" value="1"/>
</dbReference>
<dbReference type="EMBL" id="FUYA01000001">
    <property type="protein sequence ID" value="SKA64520.1"/>
    <property type="molecule type" value="Genomic_DNA"/>
</dbReference>
<dbReference type="OrthoDB" id="9808130at2"/>
<dbReference type="InterPro" id="IPR011008">
    <property type="entry name" value="Dimeric_a/b-barrel"/>
</dbReference>
<name>A0A1T4VHS2_9BACT</name>
<evidence type="ECO:0000259" key="1">
    <source>
        <dbReference type="PROSITE" id="PS51502"/>
    </source>
</evidence>
<dbReference type="PANTHER" id="PTHR37832">
    <property type="entry name" value="BLL2683 PROTEIN"/>
    <property type="match status" value="1"/>
</dbReference>
<reference evidence="2 3" key="1">
    <citation type="submission" date="2017-02" db="EMBL/GenBank/DDBJ databases">
        <authorList>
            <person name="Peterson S.W."/>
        </authorList>
    </citation>
    <scope>NUCLEOTIDE SEQUENCE [LARGE SCALE GENOMIC DNA]</scope>
    <source>
        <strain evidence="2 3">DSM 18034</strain>
    </source>
</reference>
<dbReference type="SMART" id="SM00886">
    <property type="entry name" value="Dabb"/>
    <property type="match status" value="1"/>
</dbReference>
<feature type="domain" description="Stress-response A/B barrel" evidence="1">
    <location>
        <begin position="2"/>
        <end position="98"/>
    </location>
</feature>
<dbReference type="RefSeq" id="WP_078683891.1">
    <property type="nucleotide sequence ID" value="NZ_FUYA01000001.1"/>
</dbReference>
<dbReference type="Gene3D" id="3.30.70.100">
    <property type="match status" value="1"/>
</dbReference>
<dbReference type="STRING" id="1121442.SAMN02745702_00339"/>
<dbReference type="AlphaFoldDB" id="A0A1T4VHS2"/>
<dbReference type="Pfam" id="PF07876">
    <property type="entry name" value="Dabb"/>
    <property type="match status" value="1"/>
</dbReference>
<protein>
    <submittedName>
        <fullName evidence="2">Stress responsive A/B Barrel Domain</fullName>
    </submittedName>
</protein>